<dbReference type="EMBL" id="AP018495">
    <property type="protein sequence ID" value="BBI30313.1"/>
    <property type="molecule type" value="Genomic_DNA"/>
</dbReference>
<reference evidence="2" key="1">
    <citation type="journal article" date="2019" name="J. Virol.">
        <title>Medusavirus, a novel large DNA virus discovered from hot spring water.</title>
        <authorList>
            <person name="Yoshikawa G."/>
            <person name="Blanc-Mathieu R."/>
            <person name="Song C."/>
            <person name="Kayama Y."/>
            <person name="Mochizuki T."/>
            <person name="Murata K."/>
            <person name="Ogata H."/>
            <person name="Takemura M."/>
        </authorList>
    </citation>
    <scope>NUCLEOTIDE SEQUENCE [LARGE SCALE GENOMIC DNA]</scope>
</reference>
<sequence>MGNFEWQKKEAGDSIGYYEAVFLMEDDGEASPCQVCGALCNEYFDVKVFWNVRHRTAGCRHDRVPRVCAHCLREFVDTQR</sequence>
<protein>
    <submittedName>
        <fullName evidence="1">Uncharacterized protein</fullName>
    </submittedName>
</protein>
<evidence type="ECO:0000313" key="2">
    <source>
        <dbReference type="Proteomes" id="UP001161669"/>
    </source>
</evidence>
<proteinExistence type="predicted"/>
<accession>A0A3T1CWV5</accession>
<dbReference type="KEGG" id="vg:80540665"/>
<evidence type="ECO:0000313" key="1">
    <source>
        <dbReference type="EMBL" id="BBI30313.1"/>
    </source>
</evidence>
<keyword evidence="2" id="KW-1185">Reference proteome</keyword>
<name>A0A3T1CWV5_9VIRU</name>
<organism evidence="1 2">
    <name type="scientific">Acanthamoeba castellanii medusavirus J1</name>
    <dbReference type="NCBI Taxonomy" id="3114988"/>
    <lineage>
        <taxon>Viruses</taxon>
        <taxon>Varidnaviria</taxon>
        <taxon>Bamfordvirae</taxon>
        <taxon>Nucleocytoviricota</taxon>
        <taxon>Megaviricetes</taxon>
        <taxon>Mamonoviridae</taxon>
        <taxon>Medusavirus</taxon>
        <taxon>Medusavirus medusae</taxon>
    </lineage>
</organism>
<dbReference type="Proteomes" id="UP001161669">
    <property type="component" value="Segment"/>
</dbReference>